<dbReference type="SUPFAM" id="SSF56112">
    <property type="entry name" value="Protein kinase-like (PK-like)"/>
    <property type="match status" value="1"/>
</dbReference>
<accession>L1JEK3</accession>
<evidence type="ECO:0000313" key="4">
    <source>
        <dbReference type="EMBL" id="EKX46540.1"/>
    </source>
</evidence>
<reference evidence="5" key="3">
    <citation type="submission" date="2015-06" db="UniProtKB">
        <authorList>
            <consortium name="EnsemblProtists"/>
        </authorList>
    </citation>
    <scope>IDENTIFICATION</scope>
</reference>
<feature type="region of interest" description="Disordered" evidence="1">
    <location>
        <begin position="124"/>
        <end position="143"/>
    </location>
</feature>
<feature type="signal peptide" evidence="2">
    <location>
        <begin position="1"/>
        <end position="16"/>
    </location>
</feature>
<organism evidence="4">
    <name type="scientific">Guillardia theta (strain CCMP2712)</name>
    <name type="common">Cryptophyte</name>
    <dbReference type="NCBI Taxonomy" id="905079"/>
    <lineage>
        <taxon>Eukaryota</taxon>
        <taxon>Cryptophyceae</taxon>
        <taxon>Pyrenomonadales</taxon>
        <taxon>Geminigeraceae</taxon>
        <taxon>Guillardia</taxon>
    </lineage>
</organism>
<protein>
    <recommendedName>
        <fullName evidence="3">Protein kinase domain-containing protein</fullName>
    </recommendedName>
</protein>
<dbReference type="OrthoDB" id="194690at2759"/>
<dbReference type="AlphaFoldDB" id="L1JEK3"/>
<gene>
    <name evidence="4" type="ORF">GUITHDRAFT_107744</name>
</gene>
<dbReference type="PANTHER" id="PTHR24361">
    <property type="entry name" value="MITOGEN-ACTIVATED KINASE KINASE KINASE"/>
    <property type="match status" value="1"/>
</dbReference>
<reference evidence="4 6" key="1">
    <citation type="journal article" date="2012" name="Nature">
        <title>Algal genomes reveal evolutionary mosaicism and the fate of nucleomorphs.</title>
        <authorList>
            <consortium name="DOE Joint Genome Institute"/>
            <person name="Curtis B.A."/>
            <person name="Tanifuji G."/>
            <person name="Burki F."/>
            <person name="Gruber A."/>
            <person name="Irimia M."/>
            <person name="Maruyama S."/>
            <person name="Arias M.C."/>
            <person name="Ball S.G."/>
            <person name="Gile G.H."/>
            <person name="Hirakawa Y."/>
            <person name="Hopkins J.F."/>
            <person name="Kuo A."/>
            <person name="Rensing S.A."/>
            <person name="Schmutz J."/>
            <person name="Symeonidi A."/>
            <person name="Elias M."/>
            <person name="Eveleigh R.J."/>
            <person name="Herman E.K."/>
            <person name="Klute M.J."/>
            <person name="Nakayama T."/>
            <person name="Obornik M."/>
            <person name="Reyes-Prieto A."/>
            <person name="Armbrust E.V."/>
            <person name="Aves S.J."/>
            <person name="Beiko R.G."/>
            <person name="Coutinho P."/>
            <person name="Dacks J.B."/>
            <person name="Durnford D.G."/>
            <person name="Fast N.M."/>
            <person name="Green B.R."/>
            <person name="Grisdale C.J."/>
            <person name="Hempel F."/>
            <person name="Henrissat B."/>
            <person name="Hoppner M.P."/>
            <person name="Ishida K."/>
            <person name="Kim E."/>
            <person name="Koreny L."/>
            <person name="Kroth P.G."/>
            <person name="Liu Y."/>
            <person name="Malik S.B."/>
            <person name="Maier U.G."/>
            <person name="McRose D."/>
            <person name="Mock T."/>
            <person name="Neilson J.A."/>
            <person name="Onodera N.T."/>
            <person name="Poole A.M."/>
            <person name="Pritham E.J."/>
            <person name="Richards T.A."/>
            <person name="Rocap G."/>
            <person name="Roy S.W."/>
            <person name="Sarai C."/>
            <person name="Schaack S."/>
            <person name="Shirato S."/>
            <person name="Slamovits C.H."/>
            <person name="Spencer D.F."/>
            <person name="Suzuki S."/>
            <person name="Worden A.Z."/>
            <person name="Zauner S."/>
            <person name="Barry K."/>
            <person name="Bell C."/>
            <person name="Bharti A.K."/>
            <person name="Crow J.A."/>
            <person name="Grimwood J."/>
            <person name="Kramer R."/>
            <person name="Lindquist E."/>
            <person name="Lucas S."/>
            <person name="Salamov A."/>
            <person name="McFadden G.I."/>
            <person name="Lane C.E."/>
            <person name="Keeling P.J."/>
            <person name="Gray M.W."/>
            <person name="Grigoriev I.V."/>
            <person name="Archibald J.M."/>
        </authorList>
    </citation>
    <scope>NUCLEOTIDE SEQUENCE</scope>
    <source>
        <strain evidence="4 6">CCMP2712</strain>
    </source>
</reference>
<dbReference type="InterPro" id="IPR008271">
    <property type="entry name" value="Ser/Thr_kinase_AS"/>
</dbReference>
<dbReference type="PaxDb" id="55529-EKX46540"/>
<reference evidence="6" key="2">
    <citation type="submission" date="2012-11" db="EMBL/GenBank/DDBJ databases">
        <authorList>
            <person name="Kuo A."/>
            <person name="Curtis B.A."/>
            <person name="Tanifuji G."/>
            <person name="Burki F."/>
            <person name="Gruber A."/>
            <person name="Irimia M."/>
            <person name="Maruyama S."/>
            <person name="Arias M.C."/>
            <person name="Ball S.G."/>
            <person name="Gile G.H."/>
            <person name="Hirakawa Y."/>
            <person name="Hopkins J.F."/>
            <person name="Rensing S.A."/>
            <person name="Schmutz J."/>
            <person name="Symeonidi A."/>
            <person name="Elias M."/>
            <person name="Eveleigh R.J."/>
            <person name="Herman E.K."/>
            <person name="Klute M.J."/>
            <person name="Nakayama T."/>
            <person name="Obornik M."/>
            <person name="Reyes-Prieto A."/>
            <person name="Armbrust E.V."/>
            <person name="Aves S.J."/>
            <person name="Beiko R.G."/>
            <person name="Coutinho P."/>
            <person name="Dacks J.B."/>
            <person name="Durnford D.G."/>
            <person name="Fast N.M."/>
            <person name="Green B.R."/>
            <person name="Grisdale C."/>
            <person name="Hempe F."/>
            <person name="Henrissat B."/>
            <person name="Hoppner M.P."/>
            <person name="Ishida K.-I."/>
            <person name="Kim E."/>
            <person name="Koreny L."/>
            <person name="Kroth P.G."/>
            <person name="Liu Y."/>
            <person name="Malik S.-B."/>
            <person name="Maier U.G."/>
            <person name="McRose D."/>
            <person name="Mock T."/>
            <person name="Neilson J.A."/>
            <person name="Onodera N.T."/>
            <person name="Poole A.M."/>
            <person name="Pritham E.J."/>
            <person name="Richards T.A."/>
            <person name="Rocap G."/>
            <person name="Roy S.W."/>
            <person name="Sarai C."/>
            <person name="Schaack S."/>
            <person name="Shirato S."/>
            <person name="Slamovits C.H."/>
            <person name="Spencer D.F."/>
            <person name="Suzuki S."/>
            <person name="Worden A.Z."/>
            <person name="Zauner S."/>
            <person name="Barry K."/>
            <person name="Bell C."/>
            <person name="Bharti A.K."/>
            <person name="Crow J.A."/>
            <person name="Grimwood J."/>
            <person name="Kramer R."/>
            <person name="Lindquist E."/>
            <person name="Lucas S."/>
            <person name="Salamov A."/>
            <person name="McFadden G.I."/>
            <person name="Lane C.E."/>
            <person name="Keeling P.J."/>
            <person name="Gray M.W."/>
            <person name="Grigoriev I.V."/>
            <person name="Archibald J.M."/>
        </authorList>
    </citation>
    <scope>NUCLEOTIDE SEQUENCE</scope>
    <source>
        <strain evidence="6">CCMP2712</strain>
    </source>
</reference>
<keyword evidence="2" id="KW-0732">Signal</keyword>
<dbReference type="InterPro" id="IPR053235">
    <property type="entry name" value="Ser_Thr_kinase"/>
</dbReference>
<dbReference type="GO" id="GO:0005737">
    <property type="term" value="C:cytoplasm"/>
    <property type="evidence" value="ECO:0007669"/>
    <property type="project" value="TreeGrafter"/>
</dbReference>
<dbReference type="KEGG" id="gtt:GUITHDRAFT_107744"/>
<dbReference type="GO" id="GO:0004674">
    <property type="term" value="F:protein serine/threonine kinase activity"/>
    <property type="evidence" value="ECO:0007669"/>
    <property type="project" value="TreeGrafter"/>
</dbReference>
<dbReference type="RefSeq" id="XP_005833520.1">
    <property type="nucleotide sequence ID" value="XM_005833463.1"/>
</dbReference>
<dbReference type="eggNOG" id="ENOG502R1E5">
    <property type="taxonomic scope" value="Eukaryota"/>
</dbReference>
<dbReference type="HOGENOM" id="CLU_445136_0_0_1"/>
<sequence length="614" mass="68980">MLTACDLSLVCLVVQAVNDSLTLLQALADISNTRSPKVGKPSAQGRGRPDSDETCGNISIEEDETIMETIESLRALGFSDEDVRWAVEEAKSKLEAKRSDVTCDGTSRVDELPGIEEAISRLSLSSHAEQATPSRSTLRAARDTSEPQIDRVLPLVLPGLNTWDIAFLTFNVSTRWRKVSDECLRVFQSSKDEEDEDAAPSQLKRIDPPCFAAKFPWARFLAQGGFKQVFLVYNEEEARKEAVSVMDLSGMREMGNMRTAEAEVRLAFLLSNFVSSGVSPHFVRTFQFLRTSCPPPADWGCEENQQPQGSLSKYLEGGRRAQPRRSRKKVAHGDFQYIRMEFCTEGDLELVVRQHPHPPADVVRDLLLQMAKALQVVQEKLHMRHYDVKLLNFFVTTPQDSDREEPGRRGKGSDYWAVNRNRLIVKLADYGTADIDEERMGESMTERQVTTWENVLPEFLIFGSRARQDFSSDVHGLGLCLLHLVTGEVPYEEMLEELCCPPELAGKLRSAWGASRRGGKSAGETIDYSEVKKLLDQSDEDDNLLVDTLYRNLVLFGEQLVAKKHTEKDGPVLKTLRWASDVEQFSILSESKKKSTAIQRAQQVPLLGEERAAY</sequence>
<dbReference type="Pfam" id="PF00069">
    <property type="entry name" value="Pkinase"/>
    <property type="match status" value="1"/>
</dbReference>
<evidence type="ECO:0000259" key="3">
    <source>
        <dbReference type="PROSITE" id="PS50011"/>
    </source>
</evidence>
<feature type="chain" id="PRO_5008771336" description="Protein kinase domain-containing protein" evidence="2">
    <location>
        <begin position="17"/>
        <end position="614"/>
    </location>
</feature>
<feature type="domain" description="Protein kinase" evidence="3">
    <location>
        <begin position="215"/>
        <end position="555"/>
    </location>
</feature>
<dbReference type="InterPro" id="IPR011009">
    <property type="entry name" value="Kinase-like_dom_sf"/>
</dbReference>
<dbReference type="InterPro" id="IPR000719">
    <property type="entry name" value="Prot_kinase_dom"/>
</dbReference>
<feature type="compositionally biased region" description="Polar residues" evidence="1">
    <location>
        <begin position="124"/>
        <end position="137"/>
    </location>
</feature>
<feature type="region of interest" description="Disordered" evidence="1">
    <location>
        <begin position="300"/>
        <end position="327"/>
    </location>
</feature>
<feature type="region of interest" description="Disordered" evidence="1">
    <location>
        <begin position="34"/>
        <end position="56"/>
    </location>
</feature>
<dbReference type="PROSITE" id="PS00108">
    <property type="entry name" value="PROTEIN_KINASE_ST"/>
    <property type="match status" value="1"/>
</dbReference>
<proteinExistence type="predicted"/>
<dbReference type="GO" id="GO:0005524">
    <property type="term" value="F:ATP binding"/>
    <property type="evidence" value="ECO:0007669"/>
    <property type="project" value="InterPro"/>
</dbReference>
<evidence type="ECO:0000313" key="6">
    <source>
        <dbReference type="Proteomes" id="UP000011087"/>
    </source>
</evidence>
<evidence type="ECO:0000256" key="1">
    <source>
        <dbReference type="SAM" id="MobiDB-lite"/>
    </source>
</evidence>
<dbReference type="EnsemblProtists" id="EKX46540">
    <property type="protein sequence ID" value="EKX46540"/>
    <property type="gene ID" value="GUITHDRAFT_107744"/>
</dbReference>
<keyword evidence="6" id="KW-1185">Reference proteome</keyword>
<dbReference type="Gene3D" id="1.10.510.10">
    <property type="entry name" value="Transferase(Phosphotransferase) domain 1"/>
    <property type="match status" value="1"/>
</dbReference>
<dbReference type="PROSITE" id="PS50011">
    <property type="entry name" value="PROTEIN_KINASE_DOM"/>
    <property type="match status" value="1"/>
</dbReference>
<dbReference type="STRING" id="905079.L1JEK3"/>
<evidence type="ECO:0000313" key="5">
    <source>
        <dbReference type="EnsemblProtists" id="EKX46540"/>
    </source>
</evidence>
<dbReference type="SMART" id="SM00220">
    <property type="entry name" value="S_TKc"/>
    <property type="match status" value="1"/>
</dbReference>
<dbReference type="EMBL" id="JH992994">
    <property type="protein sequence ID" value="EKX46540.1"/>
    <property type="molecule type" value="Genomic_DNA"/>
</dbReference>
<dbReference type="GeneID" id="17303076"/>
<evidence type="ECO:0000256" key="2">
    <source>
        <dbReference type="SAM" id="SignalP"/>
    </source>
</evidence>
<dbReference type="Proteomes" id="UP000011087">
    <property type="component" value="Unassembled WGS sequence"/>
</dbReference>
<name>L1JEK3_GUITC</name>